<dbReference type="RefSeq" id="WP_097114116.1">
    <property type="nucleotide sequence ID" value="NZ_CP083931.1"/>
</dbReference>
<dbReference type="Pfam" id="PF01885">
    <property type="entry name" value="PTS_2-RNA"/>
    <property type="match status" value="1"/>
</dbReference>
<dbReference type="GO" id="GO:0000215">
    <property type="term" value="F:tRNA 2'-phosphotransferase activity"/>
    <property type="evidence" value="ECO:0007669"/>
    <property type="project" value="TreeGrafter"/>
</dbReference>
<sequence length="184" mass="20237">MSDPIKSTSKFLSYVLRHHPESIGIELDSEGWVDVSILLTQAAAHQRDISPQLLHDVVANNNKKRFTLSPDGTRIRAAQGHSTAQVNIQHQAIEPPAILYHGTAQHFLASIEQQGLRAGQRHHVHLSADAQTAQQVGQRHGKPVVLQVNAAAMHAAGFEFYLSDNRVWLTQAVPPEFLAPAFAK</sequence>
<protein>
    <recommendedName>
        <fullName evidence="5">Probable RNA 2'-phosphotransferase</fullName>
        <ecNumber evidence="5">2.7.1.-</ecNumber>
    </recommendedName>
</protein>
<accession>A0A286EAJ9</accession>
<evidence type="ECO:0000256" key="4">
    <source>
        <dbReference type="ARBA" id="ARBA00025212"/>
    </source>
</evidence>
<evidence type="ECO:0000313" key="7">
    <source>
        <dbReference type="Proteomes" id="UP000219669"/>
    </source>
</evidence>
<proteinExistence type="inferred from homology"/>
<dbReference type="Gene3D" id="3.20.170.30">
    <property type="match status" value="1"/>
</dbReference>
<dbReference type="InterPro" id="IPR022928">
    <property type="entry name" value="RNA_2'-PTrans_KptA"/>
</dbReference>
<dbReference type="NCBIfam" id="NF002014">
    <property type="entry name" value="PRK00819.1-4"/>
    <property type="match status" value="1"/>
</dbReference>
<dbReference type="PANTHER" id="PTHR12684:SF2">
    <property type="entry name" value="TRNA 2'-PHOSPHOTRANSFERASE 1"/>
    <property type="match status" value="1"/>
</dbReference>
<dbReference type="PANTHER" id="PTHR12684">
    <property type="entry name" value="PUTATIVE PHOSPHOTRANSFERASE"/>
    <property type="match status" value="1"/>
</dbReference>
<reference evidence="6 7" key="1">
    <citation type="submission" date="2017-09" db="EMBL/GenBank/DDBJ databases">
        <authorList>
            <person name="Ehlers B."/>
            <person name="Leendertz F.H."/>
        </authorList>
    </citation>
    <scope>NUCLEOTIDE SEQUENCE [LARGE SCALE GENOMIC DNA]</scope>
    <source>
        <strain evidence="6 7">DSM 16848</strain>
    </source>
</reference>
<dbReference type="OrthoDB" id="4537997at2"/>
<dbReference type="AlphaFoldDB" id="A0A286EAJ9"/>
<dbReference type="EMBL" id="OCNF01000007">
    <property type="protein sequence ID" value="SOD67932.1"/>
    <property type="molecule type" value="Genomic_DNA"/>
</dbReference>
<dbReference type="Gene3D" id="1.10.10.970">
    <property type="entry name" value="RNA 2'-phosphotransferase, Tpt1/KptA family, N-terminal domain"/>
    <property type="match status" value="1"/>
</dbReference>
<gene>
    <name evidence="5" type="primary">kptA</name>
    <name evidence="6" type="ORF">SAMN02746062_01056</name>
</gene>
<dbReference type="EC" id="2.7.1.-" evidence="5"/>
<keyword evidence="7" id="KW-1185">Reference proteome</keyword>
<evidence type="ECO:0000256" key="5">
    <source>
        <dbReference type="HAMAP-Rule" id="MF_00299"/>
    </source>
</evidence>
<dbReference type="GO" id="GO:0006388">
    <property type="term" value="P:tRNA splicing, via endonucleolytic cleavage and ligation"/>
    <property type="evidence" value="ECO:0007669"/>
    <property type="project" value="UniProtKB-UniRule"/>
</dbReference>
<evidence type="ECO:0000256" key="2">
    <source>
        <dbReference type="ARBA" id="ARBA00022679"/>
    </source>
</evidence>
<comment type="function">
    <text evidence="4 5">Removes the 2'-phosphate from RNA via an intermediate in which the phosphate is ADP-ribosylated by NAD followed by a presumed transesterification to release the RNA and generate ADP-ribose 1''-2''-cyclic phosphate (APPR&gt;P). May function as an ADP-ribosylase.</text>
</comment>
<dbReference type="HAMAP" id="MF_00299">
    <property type="entry name" value="KptA"/>
    <property type="match status" value="1"/>
</dbReference>
<keyword evidence="3 5" id="KW-0520">NAD</keyword>
<dbReference type="GO" id="GO:0003950">
    <property type="term" value="F:NAD+ poly-ADP-ribosyltransferase activity"/>
    <property type="evidence" value="ECO:0007669"/>
    <property type="project" value="InterPro"/>
</dbReference>
<evidence type="ECO:0000256" key="3">
    <source>
        <dbReference type="ARBA" id="ARBA00023027"/>
    </source>
</evidence>
<dbReference type="InterPro" id="IPR042081">
    <property type="entry name" value="RNA_2'-PTrans_C"/>
</dbReference>
<dbReference type="InterPro" id="IPR002745">
    <property type="entry name" value="Ptrans_KptA/Tpt1"/>
</dbReference>
<evidence type="ECO:0000313" key="6">
    <source>
        <dbReference type="EMBL" id="SOD67932.1"/>
    </source>
</evidence>
<dbReference type="SUPFAM" id="SSF56399">
    <property type="entry name" value="ADP-ribosylation"/>
    <property type="match status" value="1"/>
</dbReference>
<organism evidence="6 7">
    <name type="scientific">Alysiella filiformis DSM 16848</name>
    <dbReference type="NCBI Taxonomy" id="1120981"/>
    <lineage>
        <taxon>Bacteria</taxon>
        <taxon>Pseudomonadati</taxon>
        <taxon>Pseudomonadota</taxon>
        <taxon>Betaproteobacteria</taxon>
        <taxon>Neisseriales</taxon>
        <taxon>Neisseriaceae</taxon>
        <taxon>Alysiella</taxon>
    </lineage>
</organism>
<comment type="similarity">
    <text evidence="1 5">Belongs to the KptA/TPT1 family.</text>
</comment>
<dbReference type="InterPro" id="IPR042080">
    <property type="entry name" value="RNA_2'-PTrans_N"/>
</dbReference>
<dbReference type="Proteomes" id="UP000219669">
    <property type="component" value="Unassembled WGS sequence"/>
</dbReference>
<evidence type="ECO:0000256" key="1">
    <source>
        <dbReference type="ARBA" id="ARBA00009836"/>
    </source>
</evidence>
<keyword evidence="2 5" id="KW-0808">Transferase</keyword>
<name>A0A286EAJ9_9NEIS</name>